<evidence type="ECO:0000256" key="5">
    <source>
        <dbReference type="ARBA" id="ARBA00023065"/>
    </source>
</evidence>
<reference evidence="9" key="1">
    <citation type="submission" date="2019-11" db="EMBL/GenBank/DDBJ databases">
        <authorList>
            <person name="Feng L."/>
        </authorList>
    </citation>
    <scope>NUCLEOTIDE SEQUENCE</scope>
    <source>
        <strain evidence="9">VrattiLFYP33</strain>
    </source>
</reference>
<feature type="transmembrane region" description="Helical" evidence="8">
    <location>
        <begin position="134"/>
        <end position="155"/>
    </location>
</feature>
<feature type="transmembrane region" description="Helical" evidence="8">
    <location>
        <begin position="108"/>
        <end position="128"/>
    </location>
</feature>
<name>A0A6N3BG03_9FIRM</name>
<dbReference type="InterPro" id="IPR022929">
    <property type="entry name" value="Put_MntP"/>
</dbReference>
<evidence type="ECO:0000256" key="2">
    <source>
        <dbReference type="ARBA" id="ARBA00022475"/>
    </source>
</evidence>
<feature type="transmembrane region" description="Helical" evidence="8">
    <location>
        <begin position="167"/>
        <end position="186"/>
    </location>
</feature>
<dbReference type="Pfam" id="PF02659">
    <property type="entry name" value="Mntp"/>
    <property type="match status" value="1"/>
</dbReference>
<evidence type="ECO:0000256" key="4">
    <source>
        <dbReference type="ARBA" id="ARBA00022989"/>
    </source>
</evidence>
<evidence type="ECO:0000256" key="7">
    <source>
        <dbReference type="ARBA" id="ARBA00023211"/>
    </source>
</evidence>
<comment type="subcellular location">
    <subcellularLocation>
        <location evidence="8">Cell membrane</location>
        <topology evidence="8">Multi-pass membrane protein</topology>
    </subcellularLocation>
</comment>
<dbReference type="GO" id="GO:0005384">
    <property type="term" value="F:manganese ion transmembrane transporter activity"/>
    <property type="evidence" value="ECO:0007669"/>
    <property type="project" value="UniProtKB-UniRule"/>
</dbReference>
<evidence type="ECO:0000256" key="8">
    <source>
        <dbReference type="HAMAP-Rule" id="MF_01521"/>
    </source>
</evidence>
<evidence type="ECO:0000256" key="3">
    <source>
        <dbReference type="ARBA" id="ARBA00022692"/>
    </source>
</evidence>
<keyword evidence="4 8" id="KW-1133">Transmembrane helix</keyword>
<dbReference type="InterPro" id="IPR003810">
    <property type="entry name" value="Mntp/YtaF"/>
</dbReference>
<dbReference type="EMBL" id="CACRUX010000044">
    <property type="protein sequence ID" value="VYU03650.1"/>
    <property type="molecule type" value="Genomic_DNA"/>
</dbReference>
<protein>
    <recommendedName>
        <fullName evidence="8">Putative manganese efflux pump MntP</fullName>
    </recommendedName>
</protein>
<keyword evidence="6 8" id="KW-0472">Membrane</keyword>
<dbReference type="HAMAP" id="MF_01521">
    <property type="entry name" value="MntP_pump"/>
    <property type="match status" value="1"/>
</dbReference>
<evidence type="ECO:0000313" key="9">
    <source>
        <dbReference type="EMBL" id="VYU03650.1"/>
    </source>
</evidence>
<comment type="function">
    <text evidence="8">Probably functions as a manganese efflux pump.</text>
</comment>
<keyword evidence="1 8" id="KW-0813">Transport</keyword>
<dbReference type="GO" id="GO:0005886">
    <property type="term" value="C:plasma membrane"/>
    <property type="evidence" value="ECO:0007669"/>
    <property type="project" value="UniProtKB-SubCell"/>
</dbReference>
<proteinExistence type="inferred from homology"/>
<sequence length="189" mass="20623">MSMWELVLVALSLAMDAFAVAVAKGPCLTSRDDLKRVGMPLLFGIFQMAMPLIGWVIGAQLADKINDYDHWIIFGLLAYLGINMIRNSKKAAEEEAHIICQLVSWREIVVLAFATSLDALAIGLTFAFMDINVWGASGLIGVVAFLISLVGVFLGQQLKRFLGGREEVLGGVVLILIGLKILLQHLQII</sequence>
<feature type="transmembrane region" description="Helical" evidence="8">
    <location>
        <begin position="6"/>
        <end position="25"/>
    </location>
</feature>
<dbReference type="PANTHER" id="PTHR35529:SF1">
    <property type="entry name" value="MANGANESE EFFLUX PUMP MNTP-RELATED"/>
    <property type="match status" value="1"/>
</dbReference>
<comment type="similarity">
    <text evidence="8">Belongs to the MntP (TC 9.B.29) family.</text>
</comment>
<evidence type="ECO:0000256" key="6">
    <source>
        <dbReference type="ARBA" id="ARBA00023136"/>
    </source>
</evidence>
<keyword evidence="3 8" id="KW-0812">Transmembrane</keyword>
<evidence type="ECO:0000256" key="1">
    <source>
        <dbReference type="ARBA" id="ARBA00022448"/>
    </source>
</evidence>
<accession>A0A6N3BG03</accession>
<keyword evidence="2 8" id="KW-1003">Cell membrane</keyword>
<keyword evidence="7 8" id="KW-0464">Manganese</keyword>
<dbReference type="RefSeq" id="WP_021841674.1">
    <property type="nucleotide sequence ID" value="NZ_CACRUX010000044.1"/>
</dbReference>
<gene>
    <name evidence="8 9" type="primary">mntP</name>
    <name evidence="9" type="ORF">VRLFYP33_01081</name>
</gene>
<feature type="transmembrane region" description="Helical" evidence="8">
    <location>
        <begin position="70"/>
        <end position="87"/>
    </location>
</feature>
<keyword evidence="5 8" id="KW-0406">Ion transport</keyword>
<feature type="transmembrane region" description="Helical" evidence="8">
    <location>
        <begin position="37"/>
        <end position="58"/>
    </location>
</feature>
<dbReference type="PANTHER" id="PTHR35529">
    <property type="entry name" value="MANGANESE EFFLUX PUMP MNTP-RELATED"/>
    <property type="match status" value="1"/>
</dbReference>
<organism evidence="9">
    <name type="scientific">Veillonella ratti</name>
    <dbReference type="NCBI Taxonomy" id="103892"/>
    <lineage>
        <taxon>Bacteria</taxon>
        <taxon>Bacillati</taxon>
        <taxon>Bacillota</taxon>
        <taxon>Negativicutes</taxon>
        <taxon>Veillonellales</taxon>
        <taxon>Veillonellaceae</taxon>
        <taxon>Veillonella</taxon>
    </lineage>
</organism>
<dbReference type="AlphaFoldDB" id="A0A6N3BG03"/>